<evidence type="ECO:0000256" key="1">
    <source>
        <dbReference type="ARBA" id="ARBA00003681"/>
    </source>
</evidence>
<dbReference type="AlphaFoldDB" id="A0A318FKZ4"/>
<protein>
    <recommendedName>
        <fullName evidence="2">Phosphocarrier protein HPr</fullName>
    </recommendedName>
    <alternativeName>
        <fullName evidence="5">Histidine-containing protein</fullName>
    </alternativeName>
</protein>
<dbReference type="PANTHER" id="PTHR33705:SF1">
    <property type="entry name" value="PHOSPHOCARRIER PROTEIN HPR"/>
    <property type="match status" value="1"/>
</dbReference>
<sequence>MKMCEFIIESDEGLHARPAADFVDKSISYLSKITFEKDGEIFNAKSFTSVLSMGACKNDKIIIKVEGEDEEQAIDELTAFFYTLN</sequence>
<dbReference type="PANTHER" id="PTHR33705">
    <property type="entry name" value="PHOSPHOCARRIER PROTEIN HPR"/>
    <property type="match status" value="1"/>
</dbReference>
<evidence type="ECO:0000313" key="8">
    <source>
        <dbReference type="Proteomes" id="UP000247485"/>
    </source>
</evidence>
<organism evidence="7 8">
    <name type="scientific">Klebsiella oxytoca</name>
    <dbReference type="NCBI Taxonomy" id="571"/>
    <lineage>
        <taxon>Bacteria</taxon>
        <taxon>Pseudomonadati</taxon>
        <taxon>Pseudomonadota</taxon>
        <taxon>Gammaproteobacteria</taxon>
        <taxon>Enterobacterales</taxon>
        <taxon>Enterobacteriaceae</taxon>
        <taxon>Klebsiella/Raoultella group</taxon>
        <taxon>Klebsiella</taxon>
    </lineage>
</organism>
<dbReference type="PRINTS" id="PR00107">
    <property type="entry name" value="PHOSPHOCPHPR"/>
</dbReference>
<dbReference type="InterPro" id="IPR035895">
    <property type="entry name" value="HPr-like_sf"/>
</dbReference>
<evidence type="ECO:0000256" key="4">
    <source>
        <dbReference type="ARBA" id="ARBA00022597"/>
    </source>
</evidence>
<evidence type="ECO:0000256" key="2">
    <source>
        <dbReference type="ARBA" id="ARBA00020422"/>
    </source>
</evidence>
<dbReference type="InterPro" id="IPR001020">
    <property type="entry name" value="PTS_HPr_His_P_site"/>
</dbReference>
<name>A0A318FKZ4_KLEOX</name>
<dbReference type="InterPro" id="IPR050399">
    <property type="entry name" value="HPr"/>
</dbReference>
<dbReference type="PROSITE" id="PS51350">
    <property type="entry name" value="PTS_HPR_DOM"/>
    <property type="match status" value="1"/>
</dbReference>
<evidence type="ECO:0000313" key="7">
    <source>
        <dbReference type="EMBL" id="PXW42931.1"/>
    </source>
</evidence>
<comment type="caution">
    <text evidence="7">The sequence shown here is derived from an EMBL/GenBank/DDBJ whole genome shotgun (WGS) entry which is preliminary data.</text>
</comment>
<dbReference type="Proteomes" id="UP000247485">
    <property type="component" value="Unassembled WGS sequence"/>
</dbReference>
<evidence type="ECO:0000259" key="6">
    <source>
        <dbReference type="PROSITE" id="PS51350"/>
    </source>
</evidence>
<keyword evidence="3" id="KW-0813">Transport</keyword>
<reference evidence="7 8" key="1">
    <citation type="submission" date="2018-05" db="EMBL/GenBank/DDBJ databases">
        <title>Freshwater and sediment microbial communities from various areas in North America, analyzing microbe dynamics in response to fracking.</title>
        <authorList>
            <person name="Lamendella R."/>
        </authorList>
    </citation>
    <scope>NUCLEOTIDE SEQUENCE [LARGE SCALE GENOMIC DNA]</scope>
    <source>
        <strain evidence="7 8">67</strain>
    </source>
</reference>
<evidence type="ECO:0000256" key="5">
    <source>
        <dbReference type="ARBA" id="ARBA00033055"/>
    </source>
</evidence>
<dbReference type="EMBL" id="QJJG01000013">
    <property type="protein sequence ID" value="PXW42931.1"/>
    <property type="molecule type" value="Genomic_DNA"/>
</dbReference>
<dbReference type="PROSITE" id="PS00369">
    <property type="entry name" value="PTS_HPR_HIS"/>
    <property type="match status" value="1"/>
</dbReference>
<dbReference type="SUPFAM" id="SSF55594">
    <property type="entry name" value="HPr-like"/>
    <property type="match status" value="1"/>
</dbReference>
<comment type="function">
    <text evidence="1">General (non sugar-specific) component of the phosphoenolpyruvate-dependent sugar phosphotransferase system (sugar PTS). This major carbohydrate active-transport system catalyzes the phosphorylation of incoming sugar substrates concomitantly with their translocation across the cell membrane. The phosphoryl group from phosphoenolpyruvate (PEP) is transferred to the phosphoryl carrier protein HPr by enzyme I. Phospho-HPr then transfers it to the PTS EIIA domain.</text>
</comment>
<dbReference type="RefSeq" id="WP_110275523.1">
    <property type="nucleotide sequence ID" value="NZ_QJJG01000013.1"/>
</dbReference>
<proteinExistence type="predicted"/>
<dbReference type="InterPro" id="IPR000032">
    <property type="entry name" value="HPr-like"/>
</dbReference>
<dbReference type="NCBIfam" id="TIGR01003">
    <property type="entry name" value="PTS_HPr_family"/>
    <property type="match status" value="1"/>
</dbReference>
<dbReference type="Gene3D" id="3.30.1340.10">
    <property type="entry name" value="HPr-like"/>
    <property type="match status" value="1"/>
</dbReference>
<accession>A0A318FKZ4</accession>
<dbReference type="Pfam" id="PF00381">
    <property type="entry name" value="PTS-HPr"/>
    <property type="match status" value="1"/>
</dbReference>
<dbReference type="CDD" id="cd00367">
    <property type="entry name" value="PTS-HPr_like"/>
    <property type="match status" value="1"/>
</dbReference>
<keyword evidence="4" id="KW-0762">Sugar transport</keyword>
<gene>
    <name evidence="7" type="ORF">DET57_113127</name>
</gene>
<feature type="domain" description="HPr" evidence="6">
    <location>
        <begin position="1"/>
        <end position="85"/>
    </location>
</feature>
<evidence type="ECO:0000256" key="3">
    <source>
        <dbReference type="ARBA" id="ARBA00022448"/>
    </source>
</evidence>